<organism evidence="9 10">
    <name type="scientific">Papaver nudicaule</name>
    <name type="common">Iceland poppy</name>
    <dbReference type="NCBI Taxonomy" id="74823"/>
    <lineage>
        <taxon>Eukaryota</taxon>
        <taxon>Viridiplantae</taxon>
        <taxon>Streptophyta</taxon>
        <taxon>Embryophyta</taxon>
        <taxon>Tracheophyta</taxon>
        <taxon>Spermatophyta</taxon>
        <taxon>Magnoliopsida</taxon>
        <taxon>Ranunculales</taxon>
        <taxon>Papaveraceae</taxon>
        <taxon>Papaveroideae</taxon>
        <taxon>Papaver</taxon>
    </lineage>
</organism>
<evidence type="ECO:0000256" key="4">
    <source>
        <dbReference type="ARBA" id="ARBA00022989"/>
    </source>
</evidence>
<comment type="similarity">
    <text evidence="7">Belongs to the plant Proton pump-interactor protein family.</text>
</comment>
<keyword evidence="2" id="KW-1003">Cell membrane</keyword>
<evidence type="ECO:0000256" key="3">
    <source>
        <dbReference type="ARBA" id="ARBA00022692"/>
    </source>
</evidence>
<sequence length="329" mass="38755">MELVVSDFQPVSAKEGNTRAGILTNQNTEADELIKFDPQTMDEFVDELSKPRQVNFVKYRVYENPELDAEIDRTEQEIQAMDATCVRIARSIKEKKLVLPSLRWQLARQNEAYEKFMNEKNMCKIVDQQKSLQLFQKNKMDNLKNTPYKSRNRFYSAPPKGTDDLCSSEEELDDRIRSLYFRTRCGRNTFVEEKKLCTATKQLEETREKVIINDKINEEYYNARKRGICQKFEHHAKIFQNQSNLEDMDLNKLKRAKQVCRARLKYIQEKAKSLSNEIKTLEGMLITITKKSKAAQKRLHELQKEQKDVQRTGRTAERRGIILSHHFCE</sequence>
<feature type="coiled-coil region" evidence="8">
    <location>
        <begin position="264"/>
        <end position="319"/>
    </location>
</feature>
<keyword evidence="3" id="KW-0812">Transmembrane</keyword>
<comment type="caution">
    <text evidence="9">The sequence shown here is derived from an EMBL/GenBank/DDBJ whole genome shotgun (WGS) entry which is preliminary data.</text>
</comment>
<reference evidence="9" key="1">
    <citation type="submission" date="2022-03" db="EMBL/GenBank/DDBJ databases">
        <title>A functionally conserved STORR gene fusion in Papaver species that diverged 16.8 million years ago.</title>
        <authorList>
            <person name="Catania T."/>
        </authorList>
    </citation>
    <scope>NUCLEOTIDE SEQUENCE</scope>
    <source>
        <strain evidence="9">S-191538</strain>
    </source>
</reference>
<dbReference type="EMBL" id="JAJJMA010042895">
    <property type="protein sequence ID" value="MCL7025230.1"/>
    <property type="molecule type" value="Genomic_DNA"/>
</dbReference>
<keyword evidence="10" id="KW-1185">Reference proteome</keyword>
<dbReference type="AlphaFoldDB" id="A0AA41RXM0"/>
<protein>
    <submittedName>
        <fullName evidence="9">Uncharacterized protein</fullName>
    </submittedName>
</protein>
<dbReference type="PANTHER" id="PTHR32219">
    <property type="entry name" value="RNA-BINDING PROTEIN YLMH-RELATED"/>
    <property type="match status" value="1"/>
</dbReference>
<name>A0AA41RXM0_PAPNU</name>
<dbReference type="GO" id="GO:0005886">
    <property type="term" value="C:plasma membrane"/>
    <property type="evidence" value="ECO:0007669"/>
    <property type="project" value="UniProtKB-SubCell"/>
</dbReference>
<proteinExistence type="inferred from homology"/>
<keyword evidence="6" id="KW-0472">Membrane</keyword>
<dbReference type="InterPro" id="IPR055282">
    <property type="entry name" value="PPI1-4"/>
</dbReference>
<keyword evidence="5 8" id="KW-0175">Coiled coil</keyword>
<evidence type="ECO:0000256" key="2">
    <source>
        <dbReference type="ARBA" id="ARBA00022475"/>
    </source>
</evidence>
<accession>A0AA41RXM0</accession>
<comment type="subcellular location">
    <subcellularLocation>
        <location evidence="1">Cell membrane</location>
        <topology evidence="1">Single-pass membrane protein</topology>
    </subcellularLocation>
</comment>
<evidence type="ECO:0000256" key="5">
    <source>
        <dbReference type="ARBA" id="ARBA00023054"/>
    </source>
</evidence>
<gene>
    <name evidence="9" type="ORF">MKW94_022587</name>
</gene>
<evidence type="ECO:0000313" key="10">
    <source>
        <dbReference type="Proteomes" id="UP001177140"/>
    </source>
</evidence>
<evidence type="ECO:0000256" key="1">
    <source>
        <dbReference type="ARBA" id="ARBA00004162"/>
    </source>
</evidence>
<dbReference type="PANTHER" id="PTHR32219:SF2">
    <property type="entry name" value="PROTON PUMP-INTERACTOR 1"/>
    <property type="match status" value="1"/>
</dbReference>
<evidence type="ECO:0000313" key="9">
    <source>
        <dbReference type="EMBL" id="MCL7025230.1"/>
    </source>
</evidence>
<dbReference type="Proteomes" id="UP001177140">
    <property type="component" value="Unassembled WGS sequence"/>
</dbReference>
<evidence type="ECO:0000256" key="6">
    <source>
        <dbReference type="ARBA" id="ARBA00023136"/>
    </source>
</evidence>
<keyword evidence="4" id="KW-1133">Transmembrane helix</keyword>
<evidence type="ECO:0000256" key="7">
    <source>
        <dbReference type="ARBA" id="ARBA00038080"/>
    </source>
</evidence>
<evidence type="ECO:0000256" key="8">
    <source>
        <dbReference type="SAM" id="Coils"/>
    </source>
</evidence>